<evidence type="ECO:0000313" key="2">
    <source>
        <dbReference type="Proteomes" id="UP000011713"/>
    </source>
</evidence>
<organism evidence="1 2">
    <name type="scientific">Hyaloperonospora arabidopsidis (strain Emoy2)</name>
    <name type="common">Downy mildew agent</name>
    <name type="synonym">Peronospora arabidopsidis</name>
    <dbReference type="NCBI Taxonomy" id="559515"/>
    <lineage>
        <taxon>Eukaryota</taxon>
        <taxon>Sar</taxon>
        <taxon>Stramenopiles</taxon>
        <taxon>Oomycota</taxon>
        <taxon>Peronosporomycetes</taxon>
        <taxon>Peronosporales</taxon>
        <taxon>Peronosporaceae</taxon>
        <taxon>Hyaloperonospora</taxon>
    </lineage>
</organism>
<reference evidence="2" key="1">
    <citation type="journal article" date="2010" name="Science">
        <title>Signatures of adaptation to obligate biotrophy in the Hyaloperonospora arabidopsidis genome.</title>
        <authorList>
            <person name="Baxter L."/>
            <person name="Tripathy S."/>
            <person name="Ishaque N."/>
            <person name="Boot N."/>
            <person name="Cabral A."/>
            <person name="Kemen E."/>
            <person name="Thines M."/>
            <person name="Ah-Fong A."/>
            <person name="Anderson R."/>
            <person name="Badejoko W."/>
            <person name="Bittner-Eddy P."/>
            <person name="Boore J.L."/>
            <person name="Chibucos M.C."/>
            <person name="Coates M."/>
            <person name="Dehal P."/>
            <person name="Delehaunty K."/>
            <person name="Dong S."/>
            <person name="Downton P."/>
            <person name="Dumas B."/>
            <person name="Fabro G."/>
            <person name="Fronick C."/>
            <person name="Fuerstenberg S.I."/>
            <person name="Fulton L."/>
            <person name="Gaulin E."/>
            <person name="Govers F."/>
            <person name="Hughes L."/>
            <person name="Humphray S."/>
            <person name="Jiang R.H."/>
            <person name="Judelson H."/>
            <person name="Kamoun S."/>
            <person name="Kyung K."/>
            <person name="Meijer H."/>
            <person name="Minx P."/>
            <person name="Morris P."/>
            <person name="Nelson J."/>
            <person name="Phuntumart V."/>
            <person name="Qutob D."/>
            <person name="Rehmany A."/>
            <person name="Rougon-Cardoso A."/>
            <person name="Ryden P."/>
            <person name="Torto-Alalibo T."/>
            <person name="Studholme D."/>
            <person name="Wang Y."/>
            <person name="Win J."/>
            <person name="Wood J."/>
            <person name="Clifton S.W."/>
            <person name="Rogers J."/>
            <person name="Van den Ackerveken G."/>
            <person name="Jones J.D."/>
            <person name="McDowell J.M."/>
            <person name="Beynon J."/>
            <person name="Tyler B.M."/>
        </authorList>
    </citation>
    <scope>NUCLEOTIDE SEQUENCE [LARGE SCALE GENOMIC DNA]</scope>
    <source>
        <strain evidence="2">Emoy2</strain>
    </source>
</reference>
<reference evidence="1" key="2">
    <citation type="submission" date="2015-06" db="UniProtKB">
        <authorList>
            <consortium name="EnsemblProtists"/>
        </authorList>
    </citation>
    <scope>IDENTIFICATION</scope>
    <source>
        <strain evidence="1">Emoy2</strain>
    </source>
</reference>
<proteinExistence type="predicted"/>
<protein>
    <submittedName>
        <fullName evidence="1">Uncharacterized protein</fullName>
    </submittedName>
</protein>
<sequence>MMHHMILGSNYGGCMIRGIGRFPRLKSGQLVHCRARSDKYGDEQVEYFYWHA</sequence>
<accession>M4B663</accession>
<dbReference type="EnsemblProtists" id="HpaT801764">
    <property type="protein sequence ID" value="HpaP801764"/>
    <property type="gene ID" value="HpaG801764"/>
</dbReference>
<dbReference type="InParanoid" id="M4B663"/>
<keyword evidence="2" id="KW-1185">Reference proteome</keyword>
<dbReference type="AlphaFoldDB" id="M4B663"/>
<dbReference type="HOGENOM" id="CLU_3091436_0_0_1"/>
<evidence type="ECO:0000313" key="1">
    <source>
        <dbReference type="EnsemblProtists" id="HpaP801764"/>
    </source>
</evidence>
<dbReference type="VEuPathDB" id="FungiDB:HpaG801764"/>
<name>M4B663_HYAAE</name>
<dbReference type="Proteomes" id="UP000011713">
    <property type="component" value="Unassembled WGS sequence"/>
</dbReference>
<dbReference type="EMBL" id="JH598543">
    <property type="status" value="NOT_ANNOTATED_CDS"/>
    <property type="molecule type" value="Genomic_DNA"/>
</dbReference>